<dbReference type="PANTHER" id="PTHR31808">
    <property type="entry name" value="EXPRESSED PROTEIN"/>
    <property type="match status" value="1"/>
</dbReference>
<dbReference type="OrthoDB" id="25131at2759"/>
<dbReference type="Proteomes" id="UP000593562">
    <property type="component" value="Unassembled WGS sequence"/>
</dbReference>
<evidence type="ECO:0000313" key="2">
    <source>
        <dbReference type="Proteomes" id="UP000593562"/>
    </source>
</evidence>
<proteinExistence type="predicted"/>
<dbReference type="EMBL" id="JAAARO010000010">
    <property type="protein sequence ID" value="KAF5741294.1"/>
    <property type="molecule type" value="Genomic_DNA"/>
</dbReference>
<accession>A0A7J7D4M2</accession>
<dbReference type="FunCoup" id="A0A7J7D4M2">
    <property type="interactions" value="2547"/>
</dbReference>
<dbReference type="AlphaFoldDB" id="A0A7J7D4M2"/>
<dbReference type="InterPro" id="IPR038925">
    <property type="entry name" value="At3g17800-like"/>
</dbReference>
<dbReference type="InterPro" id="IPR008479">
    <property type="entry name" value="DUF760"/>
</dbReference>
<organism evidence="1 2">
    <name type="scientific">Tripterygium wilfordii</name>
    <name type="common">Thunder God vine</name>
    <dbReference type="NCBI Taxonomy" id="458696"/>
    <lineage>
        <taxon>Eukaryota</taxon>
        <taxon>Viridiplantae</taxon>
        <taxon>Streptophyta</taxon>
        <taxon>Embryophyta</taxon>
        <taxon>Tracheophyta</taxon>
        <taxon>Spermatophyta</taxon>
        <taxon>Magnoliopsida</taxon>
        <taxon>eudicotyledons</taxon>
        <taxon>Gunneridae</taxon>
        <taxon>Pentapetalae</taxon>
        <taxon>rosids</taxon>
        <taxon>fabids</taxon>
        <taxon>Celastrales</taxon>
        <taxon>Celastraceae</taxon>
        <taxon>Tripterygium</taxon>
    </lineage>
</organism>
<dbReference type="PANTHER" id="PTHR31808:SF9">
    <property type="entry name" value="F21O3.2 PROTEIN"/>
    <property type="match status" value="1"/>
</dbReference>
<evidence type="ECO:0000313" key="1">
    <source>
        <dbReference type="EMBL" id="KAF5741294.1"/>
    </source>
</evidence>
<dbReference type="Pfam" id="PF05542">
    <property type="entry name" value="DUF760"/>
    <property type="match status" value="2"/>
</dbReference>
<evidence type="ECO:0008006" key="3">
    <source>
        <dbReference type="Google" id="ProtNLM"/>
    </source>
</evidence>
<name>A0A7J7D4M2_TRIWF</name>
<dbReference type="InParanoid" id="A0A7J7D4M2"/>
<gene>
    <name evidence="1" type="ORF">HS088_TW10G00290</name>
</gene>
<sequence>MDHSFLRHQSHSIHFLPSAVKACFAPSISLPNLIRHFRYGKSLVVRAGRSPCEPSRSTNGSLNSPLELSSEVGKSLAGVLQNQRQLFRAAVKEELKLLADDRYEASARMFLSLDSDEESLHRRIAEMKENECQIAVEDVMYLLIFHKFSEIKVPLVPKLSRCIYNGRLEILPSKDWELESIHSVEVLDMVREHVSILIGLKENSSVSDNWAITRIRQSYLGHLYTASILYGYFLKSASMKYHLERCLAMGHQDHLVSHRGSSNFSKTWLYGWKNSLFDCSSSNKQFIPVGQESRRQEFEQDDLRCYLTGFDAETLERCSNPKSKEAVHLIQKHTRALFGDEETGFLESDEVILTSFSSLKRLVLEAIAFGFFIWDAEEYVEAVYVLGEN</sequence>
<reference evidence="1 2" key="1">
    <citation type="journal article" date="2020" name="Nat. Commun.">
        <title>Genome of Tripterygium wilfordii and identification of cytochrome P450 involved in triptolide biosynthesis.</title>
        <authorList>
            <person name="Tu L."/>
            <person name="Su P."/>
            <person name="Zhang Z."/>
            <person name="Gao L."/>
            <person name="Wang J."/>
            <person name="Hu T."/>
            <person name="Zhou J."/>
            <person name="Zhang Y."/>
            <person name="Zhao Y."/>
            <person name="Liu Y."/>
            <person name="Song Y."/>
            <person name="Tong Y."/>
            <person name="Lu Y."/>
            <person name="Yang J."/>
            <person name="Xu C."/>
            <person name="Jia M."/>
            <person name="Peters R.J."/>
            <person name="Huang L."/>
            <person name="Gao W."/>
        </authorList>
    </citation>
    <scope>NUCLEOTIDE SEQUENCE [LARGE SCALE GENOMIC DNA]</scope>
    <source>
        <strain evidence="2">cv. XIE 37</strain>
        <tissue evidence="1">Leaf</tissue>
    </source>
</reference>
<protein>
    <recommendedName>
        <fullName evidence="3">UV-B-induced protein</fullName>
    </recommendedName>
</protein>
<keyword evidence="2" id="KW-1185">Reference proteome</keyword>
<comment type="caution">
    <text evidence="1">The sequence shown here is derived from an EMBL/GenBank/DDBJ whole genome shotgun (WGS) entry which is preliminary data.</text>
</comment>